<keyword evidence="3" id="KW-0597">Phosphoprotein</keyword>
<dbReference type="Proteomes" id="UP000703661">
    <property type="component" value="Unassembled WGS sequence"/>
</dbReference>
<dbReference type="GO" id="GO:0008017">
    <property type="term" value="F:microtubule binding"/>
    <property type="evidence" value="ECO:0007669"/>
    <property type="project" value="InterPro"/>
</dbReference>
<keyword evidence="5" id="KW-0206">Cytoskeleton</keyword>
<feature type="region of interest" description="Disordered" evidence="6">
    <location>
        <begin position="71"/>
        <end position="148"/>
    </location>
</feature>
<dbReference type="GO" id="GO:0005856">
    <property type="term" value="C:cytoskeleton"/>
    <property type="evidence" value="ECO:0007669"/>
    <property type="project" value="UniProtKB-SubCell"/>
</dbReference>
<evidence type="ECO:0000256" key="6">
    <source>
        <dbReference type="SAM" id="MobiDB-lite"/>
    </source>
</evidence>
<dbReference type="GO" id="GO:0000226">
    <property type="term" value="P:microtubule cytoskeleton organization"/>
    <property type="evidence" value="ECO:0007669"/>
    <property type="project" value="TreeGrafter"/>
</dbReference>
<evidence type="ECO:0000256" key="3">
    <source>
        <dbReference type="ARBA" id="ARBA00022553"/>
    </source>
</evidence>
<comment type="caution">
    <text evidence="7">The sequence shown here is derived from an EMBL/GenBank/DDBJ whole genome shotgun (WGS) entry which is preliminary data.</text>
</comment>
<feature type="compositionally biased region" description="Acidic residues" evidence="6">
    <location>
        <begin position="113"/>
        <end position="123"/>
    </location>
</feature>
<evidence type="ECO:0000256" key="4">
    <source>
        <dbReference type="ARBA" id="ARBA00022737"/>
    </source>
</evidence>
<sequence length="148" mass="16821">PSRRSSFKIPPSKKVDYSKVRSKVGSLENLHHVPQGGNLRIFSEKLSFRDQAQSKIAKEINIAQFYDYSRENSIQEEGQEGEEGEEHNQSITHSSEVDDEFQPPKNILSVLDEMTESVDELDLEGQQQQQEQQPNDSHDAHVEPTAAM</sequence>
<gene>
    <name evidence="7" type="ORF">BGZ80_002698</name>
</gene>
<dbReference type="InterPro" id="IPR001084">
    <property type="entry name" value="MAP_tubulin-bd_rpt"/>
</dbReference>
<dbReference type="PANTHER" id="PTHR11501">
    <property type="entry name" value="MICROTUBULE-ASSOCIATED PROTEIN"/>
    <property type="match status" value="1"/>
</dbReference>
<comment type="subcellular location">
    <subcellularLocation>
        <location evidence="1">Cytoplasm</location>
        <location evidence="1">Cytoskeleton</location>
    </subcellularLocation>
</comment>
<organism evidence="7 8">
    <name type="scientific">Entomortierella chlamydospora</name>
    <dbReference type="NCBI Taxonomy" id="101097"/>
    <lineage>
        <taxon>Eukaryota</taxon>
        <taxon>Fungi</taxon>
        <taxon>Fungi incertae sedis</taxon>
        <taxon>Mucoromycota</taxon>
        <taxon>Mortierellomycotina</taxon>
        <taxon>Mortierellomycetes</taxon>
        <taxon>Mortierellales</taxon>
        <taxon>Mortierellaceae</taxon>
        <taxon>Entomortierella</taxon>
    </lineage>
</organism>
<keyword evidence="8" id="KW-1185">Reference proteome</keyword>
<dbReference type="InterPro" id="IPR027324">
    <property type="entry name" value="MAP2/MAP4/Tau"/>
</dbReference>
<proteinExistence type="predicted"/>
<accession>A0A9P6MP66</accession>
<dbReference type="PANTHER" id="PTHR11501:SF18">
    <property type="entry name" value="MICROTUBULE-ASSOCIATED PROTEIN"/>
    <property type="match status" value="1"/>
</dbReference>
<evidence type="ECO:0000313" key="7">
    <source>
        <dbReference type="EMBL" id="KAG0009142.1"/>
    </source>
</evidence>
<protein>
    <submittedName>
        <fullName evidence="7">Uncharacterized protein</fullName>
    </submittedName>
</protein>
<reference evidence="7" key="1">
    <citation type="journal article" date="2020" name="Fungal Divers.">
        <title>Resolving the Mortierellaceae phylogeny through synthesis of multi-gene phylogenetics and phylogenomics.</title>
        <authorList>
            <person name="Vandepol N."/>
            <person name="Liber J."/>
            <person name="Desiro A."/>
            <person name="Na H."/>
            <person name="Kennedy M."/>
            <person name="Barry K."/>
            <person name="Grigoriev I.V."/>
            <person name="Miller A.N."/>
            <person name="O'Donnell K."/>
            <person name="Stajich J.E."/>
            <person name="Bonito G."/>
        </authorList>
    </citation>
    <scope>NUCLEOTIDE SEQUENCE</scope>
    <source>
        <strain evidence="7">NRRL 2769</strain>
    </source>
</reference>
<dbReference type="AlphaFoldDB" id="A0A9P6MP66"/>
<name>A0A9P6MP66_9FUNG</name>
<keyword evidence="2" id="KW-0963">Cytoplasm</keyword>
<dbReference type="PROSITE" id="PS51491">
    <property type="entry name" value="TAU_MAP_2"/>
    <property type="match status" value="1"/>
</dbReference>
<evidence type="ECO:0000256" key="1">
    <source>
        <dbReference type="ARBA" id="ARBA00004245"/>
    </source>
</evidence>
<evidence type="ECO:0000256" key="2">
    <source>
        <dbReference type="ARBA" id="ARBA00022490"/>
    </source>
</evidence>
<feature type="non-terminal residue" evidence="7">
    <location>
        <position position="148"/>
    </location>
</feature>
<keyword evidence="4" id="KW-0677">Repeat</keyword>
<dbReference type="EMBL" id="JAAAID010001676">
    <property type="protein sequence ID" value="KAG0009142.1"/>
    <property type="molecule type" value="Genomic_DNA"/>
</dbReference>
<evidence type="ECO:0000313" key="8">
    <source>
        <dbReference type="Proteomes" id="UP000703661"/>
    </source>
</evidence>
<evidence type="ECO:0000256" key="5">
    <source>
        <dbReference type="ARBA" id="ARBA00023212"/>
    </source>
</evidence>
<dbReference type="Pfam" id="PF00418">
    <property type="entry name" value="Tubulin-binding"/>
    <property type="match status" value="1"/>
</dbReference>